<evidence type="ECO:0000256" key="6">
    <source>
        <dbReference type="ARBA" id="ARBA00022777"/>
    </source>
</evidence>
<evidence type="ECO:0000256" key="3">
    <source>
        <dbReference type="ARBA" id="ARBA00022553"/>
    </source>
</evidence>
<feature type="region of interest" description="Disordered" evidence="10">
    <location>
        <begin position="342"/>
        <end position="364"/>
    </location>
</feature>
<dbReference type="Gene3D" id="3.30.565.10">
    <property type="entry name" value="Histidine kinase-like ATPase, C-terminal domain"/>
    <property type="match status" value="1"/>
</dbReference>
<keyword evidence="4" id="KW-0808">Transferase</keyword>
<dbReference type="Pfam" id="PF07730">
    <property type="entry name" value="HisKA_3"/>
    <property type="match status" value="1"/>
</dbReference>
<feature type="transmembrane region" description="Helical" evidence="11">
    <location>
        <begin position="29"/>
        <end position="48"/>
    </location>
</feature>
<keyword evidence="6 14" id="KW-0418">Kinase</keyword>
<dbReference type="Gene3D" id="1.20.5.1930">
    <property type="match status" value="1"/>
</dbReference>
<keyword evidence="11" id="KW-0812">Transmembrane</keyword>
<keyword evidence="11" id="KW-0472">Membrane</keyword>
<keyword evidence="11" id="KW-1133">Transmembrane helix</keyword>
<dbReference type="AlphaFoldDB" id="A0A852TSE9"/>
<dbReference type="SUPFAM" id="SSF55874">
    <property type="entry name" value="ATPase domain of HSP90 chaperone/DNA topoisomerase II/histidine kinase"/>
    <property type="match status" value="1"/>
</dbReference>
<feature type="transmembrane region" description="Helical" evidence="11">
    <location>
        <begin position="145"/>
        <end position="164"/>
    </location>
</feature>
<evidence type="ECO:0000313" key="15">
    <source>
        <dbReference type="Proteomes" id="UP000589036"/>
    </source>
</evidence>
<feature type="transmembrane region" description="Helical" evidence="11">
    <location>
        <begin position="85"/>
        <end position="109"/>
    </location>
</feature>
<dbReference type="Pfam" id="PF02518">
    <property type="entry name" value="HATPase_c"/>
    <property type="match status" value="1"/>
</dbReference>
<evidence type="ECO:0000256" key="1">
    <source>
        <dbReference type="ARBA" id="ARBA00000085"/>
    </source>
</evidence>
<feature type="coiled-coil region" evidence="9">
    <location>
        <begin position="163"/>
        <end position="190"/>
    </location>
</feature>
<keyword evidence="3" id="KW-0597">Phosphoprotein</keyword>
<evidence type="ECO:0000256" key="9">
    <source>
        <dbReference type="SAM" id="Coils"/>
    </source>
</evidence>
<evidence type="ECO:0000256" key="11">
    <source>
        <dbReference type="SAM" id="Phobius"/>
    </source>
</evidence>
<evidence type="ECO:0000259" key="12">
    <source>
        <dbReference type="Pfam" id="PF02518"/>
    </source>
</evidence>
<comment type="catalytic activity">
    <reaction evidence="1">
        <text>ATP + protein L-histidine = ADP + protein N-phospho-L-histidine.</text>
        <dbReference type="EC" id="2.7.13.3"/>
    </reaction>
</comment>
<feature type="transmembrane region" description="Helical" evidence="11">
    <location>
        <begin position="121"/>
        <end position="139"/>
    </location>
</feature>
<keyword evidence="15" id="KW-1185">Reference proteome</keyword>
<dbReference type="EC" id="2.7.13.3" evidence="2"/>
<dbReference type="InterPro" id="IPR050482">
    <property type="entry name" value="Sensor_HK_TwoCompSys"/>
</dbReference>
<dbReference type="GO" id="GO:0005524">
    <property type="term" value="F:ATP binding"/>
    <property type="evidence" value="ECO:0007669"/>
    <property type="project" value="UniProtKB-KW"/>
</dbReference>
<feature type="domain" description="Signal transduction histidine kinase subgroup 3 dimerisation and phosphoacceptor" evidence="13">
    <location>
        <begin position="195"/>
        <end position="259"/>
    </location>
</feature>
<dbReference type="InterPro" id="IPR003594">
    <property type="entry name" value="HATPase_dom"/>
</dbReference>
<dbReference type="GO" id="GO:0046983">
    <property type="term" value="F:protein dimerization activity"/>
    <property type="evidence" value="ECO:0007669"/>
    <property type="project" value="InterPro"/>
</dbReference>
<dbReference type="CDD" id="cd16917">
    <property type="entry name" value="HATPase_UhpB-NarQ-NarX-like"/>
    <property type="match status" value="1"/>
</dbReference>
<evidence type="ECO:0000256" key="7">
    <source>
        <dbReference type="ARBA" id="ARBA00022840"/>
    </source>
</evidence>
<feature type="transmembrane region" description="Helical" evidence="11">
    <location>
        <begin position="60"/>
        <end position="79"/>
    </location>
</feature>
<comment type="caution">
    <text evidence="14">The sequence shown here is derived from an EMBL/GenBank/DDBJ whole genome shotgun (WGS) entry which is preliminary data.</text>
</comment>
<evidence type="ECO:0000259" key="13">
    <source>
        <dbReference type="Pfam" id="PF07730"/>
    </source>
</evidence>
<reference evidence="14 15" key="1">
    <citation type="submission" date="2020-07" db="EMBL/GenBank/DDBJ databases">
        <title>Sequencing the genomes of 1000 actinobacteria strains.</title>
        <authorList>
            <person name="Klenk H.-P."/>
        </authorList>
    </citation>
    <scope>NUCLEOTIDE SEQUENCE [LARGE SCALE GENOMIC DNA]</scope>
    <source>
        <strain evidence="14 15">CXB654</strain>
    </source>
</reference>
<feature type="domain" description="Histidine kinase/HSP90-like ATPase" evidence="12">
    <location>
        <begin position="304"/>
        <end position="396"/>
    </location>
</feature>
<gene>
    <name evidence="14" type="ORF">HDA32_001988</name>
</gene>
<dbReference type="InterPro" id="IPR036890">
    <property type="entry name" value="HATPase_C_sf"/>
</dbReference>
<dbReference type="GO" id="GO:0016020">
    <property type="term" value="C:membrane"/>
    <property type="evidence" value="ECO:0007669"/>
    <property type="project" value="InterPro"/>
</dbReference>
<dbReference type="PANTHER" id="PTHR24421:SF10">
    <property type="entry name" value="NITRATE_NITRITE SENSOR PROTEIN NARQ"/>
    <property type="match status" value="1"/>
</dbReference>
<proteinExistence type="predicted"/>
<dbReference type="PANTHER" id="PTHR24421">
    <property type="entry name" value="NITRATE/NITRITE SENSOR PROTEIN NARX-RELATED"/>
    <property type="match status" value="1"/>
</dbReference>
<dbReference type="EMBL" id="JACCCC010000001">
    <property type="protein sequence ID" value="NYE46868.1"/>
    <property type="molecule type" value="Genomic_DNA"/>
</dbReference>
<keyword evidence="7" id="KW-0067">ATP-binding</keyword>
<accession>A0A852TSE9</accession>
<evidence type="ECO:0000256" key="5">
    <source>
        <dbReference type="ARBA" id="ARBA00022741"/>
    </source>
</evidence>
<protein>
    <recommendedName>
        <fullName evidence="2">histidine kinase</fullName>
        <ecNumber evidence="2">2.7.13.3</ecNumber>
    </recommendedName>
</protein>
<dbReference type="GO" id="GO:0000155">
    <property type="term" value="F:phosphorelay sensor kinase activity"/>
    <property type="evidence" value="ECO:0007669"/>
    <property type="project" value="InterPro"/>
</dbReference>
<keyword evidence="5" id="KW-0547">Nucleotide-binding</keyword>
<organism evidence="14 15">
    <name type="scientific">Spinactinospora alkalitolerans</name>
    <dbReference type="NCBI Taxonomy" id="687207"/>
    <lineage>
        <taxon>Bacteria</taxon>
        <taxon>Bacillati</taxon>
        <taxon>Actinomycetota</taxon>
        <taxon>Actinomycetes</taxon>
        <taxon>Streptosporangiales</taxon>
        <taxon>Nocardiopsidaceae</taxon>
        <taxon>Spinactinospora</taxon>
    </lineage>
</organism>
<name>A0A852TSE9_9ACTN</name>
<keyword evidence="9" id="KW-0175">Coiled coil</keyword>
<evidence type="ECO:0000313" key="14">
    <source>
        <dbReference type="EMBL" id="NYE46868.1"/>
    </source>
</evidence>
<dbReference type="InterPro" id="IPR011712">
    <property type="entry name" value="Sig_transdc_His_kin_sub3_dim/P"/>
</dbReference>
<dbReference type="RefSeq" id="WP_179642904.1">
    <property type="nucleotide sequence ID" value="NZ_BAAAYY010000001.1"/>
</dbReference>
<keyword evidence="8" id="KW-0902">Two-component regulatory system</keyword>
<sequence>MGWRATGRVRDAWRRGWDRRHRIADACYALFYFPFVAIGTASPGVGLVKEGLGAPFPESLLAVPALLAVPVLFAIATMYRRTRPVWLLGLSVAVLALFGNIFPITLGIYSYAAWFGDRRRLAAWTGLATVAILLGFWGVPEPETIVSVILLTLVLPLLAGLWAGTRRQLIVNLRERAERLEREQHLMAEHAITAERSRIAREMHDVVAHRVSLMVLHAGGLEVSAADDRSAETAGLIRTTGREALAELREILGVLREDAHGRAPTAPQPMLSDLAGLIGGSRAAGMWVEWSTTGTPRALAAQVERTAYRVVQEALTNAAKHAPGSPVAVRVDYGERDLEAVVTNEPPRPGGNAPRESPPSSGYGLAGLRERVALAGGSLSAGPYPDGAWQVRAILPVVEASPRGGAGIGAEQAGET</sequence>
<dbReference type="Proteomes" id="UP000589036">
    <property type="component" value="Unassembled WGS sequence"/>
</dbReference>
<evidence type="ECO:0000256" key="10">
    <source>
        <dbReference type="SAM" id="MobiDB-lite"/>
    </source>
</evidence>
<evidence type="ECO:0000256" key="8">
    <source>
        <dbReference type="ARBA" id="ARBA00023012"/>
    </source>
</evidence>
<evidence type="ECO:0000256" key="2">
    <source>
        <dbReference type="ARBA" id="ARBA00012438"/>
    </source>
</evidence>
<evidence type="ECO:0000256" key="4">
    <source>
        <dbReference type="ARBA" id="ARBA00022679"/>
    </source>
</evidence>